<dbReference type="Proteomes" id="UP001642483">
    <property type="component" value="Unassembled WGS sequence"/>
</dbReference>
<name>A0ABP0GZU3_CLALP</name>
<sequence length="133" mass="15295">MQHFNICSHQQSLRIFYRMRTHRPRNPLLAESCSSLHLDHPSPDYPRGSHGVSACSILLCLWNCEVQERKKYHAGDKASSHRHNYLHTFGHNGNNSGLIHEPTFYVPPTVQRELGGKCRLCCDDFRGLEIEAK</sequence>
<comment type="caution">
    <text evidence="1">The sequence shown here is derived from an EMBL/GenBank/DDBJ whole genome shotgun (WGS) entry which is preliminary data.</text>
</comment>
<keyword evidence="2" id="KW-1185">Reference proteome</keyword>
<evidence type="ECO:0000313" key="2">
    <source>
        <dbReference type="Proteomes" id="UP001642483"/>
    </source>
</evidence>
<proteinExistence type="predicted"/>
<protein>
    <submittedName>
        <fullName evidence="1">Uncharacterized protein</fullName>
    </submittedName>
</protein>
<evidence type="ECO:0000313" key="1">
    <source>
        <dbReference type="EMBL" id="CAK8697172.1"/>
    </source>
</evidence>
<reference evidence="1 2" key="1">
    <citation type="submission" date="2024-02" db="EMBL/GenBank/DDBJ databases">
        <authorList>
            <person name="Daric V."/>
            <person name="Darras S."/>
        </authorList>
    </citation>
    <scope>NUCLEOTIDE SEQUENCE [LARGE SCALE GENOMIC DNA]</scope>
</reference>
<dbReference type="EMBL" id="CAWYQH010000163">
    <property type="protein sequence ID" value="CAK8697172.1"/>
    <property type="molecule type" value="Genomic_DNA"/>
</dbReference>
<gene>
    <name evidence="1" type="ORF">CVLEPA_LOCUS30440</name>
</gene>
<accession>A0ABP0GZU3</accession>
<organism evidence="1 2">
    <name type="scientific">Clavelina lepadiformis</name>
    <name type="common">Light-bulb sea squirt</name>
    <name type="synonym">Ascidia lepadiformis</name>
    <dbReference type="NCBI Taxonomy" id="159417"/>
    <lineage>
        <taxon>Eukaryota</taxon>
        <taxon>Metazoa</taxon>
        <taxon>Chordata</taxon>
        <taxon>Tunicata</taxon>
        <taxon>Ascidiacea</taxon>
        <taxon>Aplousobranchia</taxon>
        <taxon>Clavelinidae</taxon>
        <taxon>Clavelina</taxon>
    </lineage>
</organism>